<dbReference type="Proteomes" id="UP001396334">
    <property type="component" value="Unassembled WGS sequence"/>
</dbReference>
<dbReference type="InterPro" id="IPR001701">
    <property type="entry name" value="Glyco_hydro_9"/>
</dbReference>
<dbReference type="InterPro" id="IPR012341">
    <property type="entry name" value="6hp_glycosidase-like_sf"/>
</dbReference>
<evidence type="ECO:0000259" key="7">
    <source>
        <dbReference type="Pfam" id="PF00759"/>
    </source>
</evidence>
<evidence type="ECO:0000256" key="5">
    <source>
        <dbReference type="ARBA" id="ARBA00023277"/>
    </source>
</evidence>
<evidence type="ECO:0000313" key="9">
    <source>
        <dbReference type="Proteomes" id="UP001396334"/>
    </source>
</evidence>
<evidence type="ECO:0000313" key="8">
    <source>
        <dbReference type="EMBL" id="KAK9018182.1"/>
    </source>
</evidence>
<comment type="caution">
    <text evidence="8">The sequence shown here is derived from an EMBL/GenBank/DDBJ whole genome shotgun (WGS) entry which is preliminary data.</text>
</comment>
<dbReference type="SUPFAM" id="SSF48208">
    <property type="entry name" value="Six-hairpin glycosidases"/>
    <property type="match status" value="1"/>
</dbReference>
<reference evidence="8 9" key="1">
    <citation type="journal article" date="2024" name="G3 (Bethesda)">
        <title>Genome assembly of Hibiscus sabdariffa L. provides insights into metabolisms of medicinal natural products.</title>
        <authorList>
            <person name="Kim T."/>
        </authorList>
    </citation>
    <scope>NUCLEOTIDE SEQUENCE [LARGE SCALE GENOMIC DNA]</scope>
    <source>
        <strain evidence="8">TK-2024</strain>
        <tissue evidence="8">Old leaves</tissue>
    </source>
</reference>
<comment type="catalytic activity">
    <reaction evidence="1">
        <text>Endohydrolysis of (1-&gt;4)-beta-D-glucosidic linkages in cellulose, lichenin and cereal beta-D-glucans.</text>
        <dbReference type="EC" id="3.2.1.4"/>
    </reaction>
</comment>
<dbReference type="Pfam" id="PF00759">
    <property type="entry name" value="Glyco_hydro_9"/>
    <property type="match status" value="1"/>
</dbReference>
<name>A0ABR2RZ70_9ROSI</name>
<proteinExistence type="inferred from homology"/>
<evidence type="ECO:0000256" key="6">
    <source>
        <dbReference type="ARBA" id="ARBA00023326"/>
    </source>
</evidence>
<keyword evidence="6" id="KW-0624">Polysaccharide degradation</keyword>
<keyword evidence="5" id="KW-0119">Carbohydrate metabolism</keyword>
<comment type="similarity">
    <text evidence="2">Belongs to the glycosyl hydrolase 9 (cellulase E) family.</text>
</comment>
<feature type="domain" description="Glycoside hydrolase family 9" evidence="7">
    <location>
        <begin position="12"/>
        <end position="45"/>
    </location>
</feature>
<evidence type="ECO:0000256" key="3">
    <source>
        <dbReference type="ARBA" id="ARBA00012601"/>
    </source>
</evidence>
<evidence type="ECO:0000256" key="1">
    <source>
        <dbReference type="ARBA" id="ARBA00000966"/>
    </source>
</evidence>
<evidence type="ECO:0000256" key="4">
    <source>
        <dbReference type="ARBA" id="ARBA00023001"/>
    </source>
</evidence>
<keyword evidence="4" id="KW-0136">Cellulose degradation</keyword>
<accession>A0ABR2RZ70</accession>
<keyword evidence="9" id="KW-1185">Reference proteome</keyword>
<gene>
    <name evidence="8" type="ORF">V6N11_001161</name>
</gene>
<dbReference type="Gene3D" id="1.50.10.10">
    <property type="match status" value="1"/>
</dbReference>
<dbReference type="InterPro" id="IPR008928">
    <property type="entry name" value="6-hairpin_glycosidase_sf"/>
</dbReference>
<sequence>MTMVKLRDPVISPTQRITWRCNSGLNDGKASGVDLVGGYYDASDNTVVQAVYKPFASTSHTYQPVSGGGEVERW</sequence>
<protein>
    <recommendedName>
        <fullName evidence="3">cellulase</fullName>
        <ecNumber evidence="3">3.2.1.4</ecNumber>
    </recommendedName>
</protein>
<evidence type="ECO:0000256" key="2">
    <source>
        <dbReference type="ARBA" id="ARBA00007072"/>
    </source>
</evidence>
<dbReference type="EC" id="3.2.1.4" evidence="3"/>
<dbReference type="EMBL" id="JBBPBN010000019">
    <property type="protein sequence ID" value="KAK9018182.1"/>
    <property type="molecule type" value="Genomic_DNA"/>
</dbReference>
<organism evidence="8 9">
    <name type="scientific">Hibiscus sabdariffa</name>
    <name type="common">roselle</name>
    <dbReference type="NCBI Taxonomy" id="183260"/>
    <lineage>
        <taxon>Eukaryota</taxon>
        <taxon>Viridiplantae</taxon>
        <taxon>Streptophyta</taxon>
        <taxon>Embryophyta</taxon>
        <taxon>Tracheophyta</taxon>
        <taxon>Spermatophyta</taxon>
        <taxon>Magnoliopsida</taxon>
        <taxon>eudicotyledons</taxon>
        <taxon>Gunneridae</taxon>
        <taxon>Pentapetalae</taxon>
        <taxon>rosids</taxon>
        <taxon>malvids</taxon>
        <taxon>Malvales</taxon>
        <taxon>Malvaceae</taxon>
        <taxon>Malvoideae</taxon>
        <taxon>Hibiscus</taxon>
    </lineage>
</organism>